<dbReference type="EMBL" id="JAAVJS010000007">
    <property type="protein sequence ID" value="NJX15158.1"/>
    <property type="molecule type" value="Genomic_DNA"/>
</dbReference>
<evidence type="ECO:0000313" key="3">
    <source>
        <dbReference type="Proteomes" id="UP000760545"/>
    </source>
</evidence>
<name>A0ABX1D9V2_9FLAO</name>
<comment type="caution">
    <text evidence="2">The sequence shown here is derived from an EMBL/GenBank/DDBJ whole genome shotgun (WGS) entry which is preliminary data.</text>
</comment>
<reference evidence="2 3" key="1">
    <citation type="submission" date="2020-03" db="EMBL/GenBank/DDBJ databases">
        <title>Tamlana sp. nov, isolated from XXX.</title>
        <authorList>
            <person name="Cao W.R."/>
        </authorList>
    </citation>
    <scope>NUCLEOTIDE SEQUENCE [LARGE SCALE GENOMIC DNA]</scope>
    <source>
        <strain evidence="2 3">HST1-43</strain>
    </source>
</reference>
<organism evidence="2 3">
    <name type="scientific">Tamlana crocina</name>
    <dbReference type="NCBI Taxonomy" id="393006"/>
    <lineage>
        <taxon>Bacteria</taxon>
        <taxon>Pseudomonadati</taxon>
        <taxon>Bacteroidota</taxon>
        <taxon>Flavobacteriia</taxon>
        <taxon>Flavobacteriales</taxon>
        <taxon>Flavobacteriaceae</taxon>
        <taxon>Tamlana</taxon>
    </lineage>
</organism>
<feature type="domain" description="Polysaccharide pyruvyl transferase" evidence="1">
    <location>
        <begin position="52"/>
        <end position="296"/>
    </location>
</feature>
<accession>A0ABX1D9V2</accession>
<dbReference type="Proteomes" id="UP000760545">
    <property type="component" value="Unassembled WGS sequence"/>
</dbReference>
<evidence type="ECO:0000313" key="2">
    <source>
        <dbReference type="EMBL" id="NJX15158.1"/>
    </source>
</evidence>
<dbReference type="Pfam" id="PF04230">
    <property type="entry name" value="PS_pyruv_trans"/>
    <property type="match status" value="1"/>
</dbReference>
<sequence>MISSIKKSIPLVWKVKYILSRLESKPISYFDFKTPAENKKRIFIFLAADYGNLGDVAITYAQHKFLNRFFPDAIVTEIPISNTLEGIAFVKKIIQPNDIITTVGGGNTGDLYESIELYRRLVIEHFPGNKIISFPQTIDFSETTKGLKERNKTIKTYSKHNHLTLVAREQKSFDYYNTHFPKNKVVLTPDIVLSQNQSVPQIPRHGAIVCLRDDKEKKLSVEQENNLKALLKKEFNHITIRDTHVGGQGLPLKNRVSKLKSIWGDFKTVELVITDRLHGMIFCYITGTPALVFLNNNHKIKSSYSWIKQAKHIRLVEDLSENSIKNAIAEVKGQQTEIDLETLVSKYHPIVEAIKN</sequence>
<keyword evidence="3" id="KW-1185">Reference proteome</keyword>
<proteinExistence type="predicted"/>
<protein>
    <recommendedName>
        <fullName evidence="1">Polysaccharide pyruvyl transferase domain-containing protein</fullName>
    </recommendedName>
</protein>
<dbReference type="RefSeq" id="WP_167917404.1">
    <property type="nucleotide sequence ID" value="NZ_JAAVJS010000007.1"/>
</dbReference>
<evidence type="ECO:0000259" key="1">
    <source>
        <dbReference type="Pfam" id="PF04230"/>
    </source>
</evidence>
<dbReference type="InterPro" id="IPR007345">
    <property type="entry name" value="Polysacch_pyruvyl_Trfase"/>
</dbReference>
<gene>
    <name evidence="2" type="ORF">HC176_06615</name>
</gene>